<reference evidence="1" key="1">
    <citation type="journal article" date="2020" name="Nat. Commun.">
        <title>Large-scale genome sequencing of mycorrhizal fungi provides insights into the early evolution of symbiotic traits.</title>
        <authorList>
            <person name="Miyauchi S."/>
            <person name="Kiss E."/>
            <person name="Kuo A."/>
            <person name="Drula E."/>
            <person name="Kohler A."/>
            <person name="Sanchez-Garcia M."/>
            <person name="Morin E."/>
            <person name="Andreopoulos B."/>
            <person name="Barry K.W."/>
            <person name="Bonito G."/>
            <person name="Buee M."/>
            <person name="Carver A."/>
            <person name="Chen C."/>
            <person name="Cichocki N."/>
            <person name="Clum A."/>
            <person name="Culley D."/>
            <person name="Crous P.W."/>
            <person name="Fauchery L."/>
            <person name="Girlanda M."/>
            <person name="Hayes R.D."/>
            <person name="Keri Z."/>
            <person name="LaButti K."/>
            <person name="Lipzen A."/>
            <person name="Lombard V."/>
            <person name="Magnuson J."/>
            <person name="Maillard F."/>
            <person name="Murat C."/>
            <person name="Nolan M."/>
            <person name="Ohm R.A."/>
            <person name="Pangilinan J."/>
            <person name="Pereira M.F."/>
            <person name="Perotto S."/>
            <person name="Peter M."/>
            <person name="Pfister S."/>
            <person name="Riley R."/>
            <person name="Sitrit Y."/>
            <person name="Stielow J.B."/>
            <person name="Szollosi G."/>
            <person name="Zifcakova L."/>
            <person name="Stursova M."/>
            <person name="Spatafora J.W."/>
            <person name="Tedersoo L."/>
            <person name="Vaario L.M."/>
            <person name="Yamada A."/>
            <person name="Yan M."/>
            <person name="Wang P."/>
            <person name="Xu J."/>
            <person name="Bruns T."/>
            <person name="Baldrian P."/>
            <person name="Vilgalys R."/>
            <person name="Dunand C."/>
            <person name="Henrissat B."/>
            <person name="Grigoriev I.V."/>
            <person name="Hibbett D."/>
            <person name="Nagy L.G."/>
            <person name="Martin F.M."/>
        </authorList>
    </citation>
    <scope>NUCLEOTIDE SEQUENCE</scope>
    <source>
        <strain evidence="1">UP504</strain>
    </source>
</reference>
<dbReference type="EMBL" id="MU128998">
    <property type="protein sequence ID" value="KAF9511573.1"/>
    <property type="molecule type" value="Genomic_DNA"/>
</dbReference>
<organism evidence="1 2">
    <name type="scientific">Hydnum rufescens UP504</name>
    <dbReference type="NCBI Taxonomy" id="1448309"/>
    <lineage>
        <taxon>Eukaryota</taxon>
        <taxon>Fungi</taxon>
        <taxon>Dikarya</taxon>
        <taxon>Basidiomycota</taxon>
        <taxon>Agaricomycotina</taxon>
        <taxon>Agaricomycetes</taxon>
        <taxon>Cantharellales</taxon>
        <taxon>Hydnaceae</taxon>
        <taxon>Hydnum</taxon>
    </lineage>
</organism>
<dbReference type="Proteomes" id="UP000886523">
    <property type="component" value="Unassembled WGS sequence"/>
</dbReference>
<protein>
    <submittedName>
        <fullName evidence="1">Uncharacterized protein</fullName>
    </submittedName>
</protein>
<accession>A0A9P6ATB4</accession>
<sequence>MTMDCQQPRKSIEALGNPPLRWDLCRRRNLPGQYSGAILETDTLMRALAVSSVLQDYYLQQDRLLDYVDCAYWRTSRTRWRPLAVLANDGVRVFFVDIGFLWYITNAYIFRLALPFDRSAMNHTMSIKAKSSWTVLALVHTKLLGTAVHSSRREGYDPNPVAESLSLLSLREYQLRLFESVEVKQSGMPCCDRIYRKHAEMSYAAFGSSEAH</sequence>
<keyword evidence="2" id="KW-1185">Reference proteome</keyword>
<name>A0A9P6ATB4_9AGAM</name>
<gene>
    <name evidence="1" type="ORF">BS47DRAFT_1383365</name>
</gene>
<evidence type="ECO:0000313" key="1">
    <source>
        <dbReference type="EMBL" id="KAF9511573.1"/>
    </source>
</evidence>
<evidence type="ECO:0000313" key="2">
    <source>
        <dbReference type="Proteomes" id="UP000886523"/>
    </source>
</evidence>
<dbReference type="AlphaFoldDB" id="A0A9P6ATB4"/>
<proteinExistence type="predicted"/>
<comment type="caution">
    <text evidence="1">The sequence shown here is derived from an EMBL/GenBank/DDBJ whole genome shotgun (WGS) entry which is preliminary data.</text>
</comment>